<keyword evidence="4" id="KW-0597">Phosphoprotein</keyword>
<sequence length="819" mass="94100">KKKKVCVSSSGNPHKKGQSNMDVGGNVGGLIVNNKQRAMLPNKSRGEFVRNQRKDSEGFSESPDLEFEYADTDKWSAELSELYSYTEGPEFLLNRKCFEEEFRIHVSDDKWTELDVSQHRAHAMRLLDGLEVITREKRLKVARAILYMAQGTFAECSSEAEVQQWMRYNIFLLLDVGTFTALVELLNMEVDNSAACSSAVRKPAISLADSTDLRVLLNIMYLMVETIQQEDPADSPEWRATRETFKTELGSPLYNNEPISVMLFGMVTKFCSGHAPHFPMKKVLLLLWKSILFTLGGFEQLQNIKVRKREHLRLPPLPEDSIRVIRSMRAASPPASASDLIEQQQKRARREHKSLTKQDNLDAFNEKDPYKSDDPREDEDDNDDNDNSMEVEPFPMERDEVMPPPIPHPPSERVNFPKGLPWAPKVREKDIEHFLESSRSKFIGYTLGNDTDTVVGLPRPIHESIRTLKQHKYISIAEIQIAKEDEFQKTPLSGVMFCSPCMLMNISMTSKPLVKLTCDSSPYQIALLKILLAAAPTSKAKTDSINILADVLPEEMPTTVLQSMKLGVDVNRHKEIIVKAISAILLLLLKHFKLNHIYQVLATHTQPLTSNFISVLDFPYCVVHDLPELTAESLEAGDINQFCWRNLFSCINLLRILNKLTKWKHSRTMMLVVFKSAPILKRALKVKQAMMQLYVLKLLKVQTKYLGRQWRKSNMKTMSAIYQKVRHRLNDDWAYGNDLDARPWDFQAEECALRANIERFNSRRYDNNQSNPDFLPVDNCLQSVLGQRVDLPEDFQMNYDLWLEREVFSKPISWEELLQ</sequence>
<evidence type="ECO:0000256" key="3">
    <source>
        <dbReference type="ARBA" id="ARBA00022490"/>
    </source>
</evidence>
<evidence type="ECO:0000313" key="10">
    <source>
        <dbReference type="Proteomes" id="UP000694557"/>
    </source>
</evidence>
<dbReference type="Ensembl" id="ENSOKIT00005057746.1">
    <property type="protein sequence ID" value="ENSOKIP00005054442.1"/>
    <property type="gene ID" value="ENSOKIG00005023093.1"/>
</dbReference>
<proteinExistence type="inferred from homology"/>
<dbReference type="InterPro" id="IPR021819">
    <property type="entry name" value="Far11/STRP_C"/>
</dbReference>
<comment type="function">
    <text evidence="5">Plays a role in the regulation of cell morphology and cytoskeletal organization. Required in the cortical actin filament dynamics and cell shape. Part of the striatin-interacting phosphatase and kinase (STRIPAK) complexes. STRIPAK complexes have critical roles in protein (de)phosphorylation and are regulators of multiple signaling pathways including Hippo, MAPK, nuclear receptor and cytoskeleton remodeling. Different types of STRIPAK complexes are involved in a variety of biological processes such as cell growth, differentiation, apoptosis, metabolism and immune regulation.</text>
</comment>
<evidence type="ECO:0000256" key="5">
    <source>
        <dbReference type="ARBA" id="ARBA00046123"/>
    </source>
</evidence>
<dbReference type="PANTHER" id="PTHR13239:SF7">
    <property type="entry name" value="STRIATIN-INTERACTING PROTEIN 1"/>
    <property type="match status" value="1"/>
</dbReference>
<dbReference type="Proteomes" id="UP000694557">
    <property type="component" value="Unassembled WGS sequence"/>
</dbReference>
<feature type="region of interest" description="Disordered" evidence="6">
    <location>
        <begin position="41"/>
        <end position="61"/>
    </location>
</feature>
<feature type="compositionally biased region" description="Basic and acidic residues" evidence="6">
    <location>
        <begin position="353"/>
        <end position="374"/>
    </location>
</feature>
<feature type="region of interest" description="Disordered" evidence="6">
    <location>
        <begin position="397"/>
        <end position="416"/>
    </location>
</feature>
<organism evidence="9 10">
    <name type="scientific">Oncorhynchus kisutch</name>
    <name type="common">Coho salmon</name>
    <name type="synonym">Salmo kisutch</name>
    <dbReference type="NCBI Taxonomy" id="8019"/>
    <lineage>
        <taxon>Eukaryota</taxon>
        <taxon>Metazoa</taxon>
        <taxon>Chordata</taxon>
        <taxon>Craniata</taxon>
        <taxon>Vertebrata</taxon>
        <taxon>Euteleostomi</taxon>
        <taxon>Actinopterygii</taxon>
        <taxon>Neopterygii</taxon>
        <taxon>Teleostei</taxon>
        <taxon>Protacanthopterygii</taxon>
        <taxon>Salmoniformes</taxon>
        <taxon>Salmonidae</taxon>
        <taxon>Salmoninae</taxon>
        <taxon>Oncorhynchus</taxon>
    </lineage>
</organism>
<name>A0A8C7HCE6_ONCKI</name>
<protein>
    <submittedName>
        <fullName evidence="9">Striatin interacting protein 1</fullName>
    </submittedName>
</protein>
<dbReference type="SMART" id="SM01293">
    <property type="entry name" value="DUF3402"/>
    <property type="match status" value="1"/>
</dbReference>
<feature type="domain" description="Far11/STRP C-terminal" evidence="8">
    <location>
        <begin position="458"/>
        <end position="799"/>
    </location>
</feature>
<evidence type="ECO:0000259" key="8">
    <source>
        <dbReference type="SMART" id="SM01293"/>
    </source>
</evidence>
<dbReference type="InterPro" id="IPR040185">
    <property type="entry name" value="Far11/STRP"/>
</dbReference>
<dbReference type="SMART" id="SM01292">
    <property type="entry name" value="N1221"/>
    <property type="match status" value="1"/>
</dbReference>
<feature type="domain" description="Far11/STRP N-terminal" evidence="7">
    <location>
        <begin position="62"/>
        <end position="360"/>
    </location>
</feature>
<dbReference type="PANTHER" id="PTHR13239">
    <property type="entry name" value="PROTEIN REQUIRED FOR HYPHAL ANASTOMOSIS HAM-2"/>
    <property type="match status" value="1"/>
</dbReference>
<evidence type="ECO:0000259" key="7">
    <source>
        <dbReference type="SMART" id="SM01292"/>
    </source>
</evidence>
<keyword evidence="3" id="KW-0963">Cytoplasm</keyword>
<reference evidence="9" key="1">
    <citation type="submission" date="2025-08" db="UniProtKB">
        <authorList>
            <consortium name="Ensembl"/>
        </authorList>
    </citation>
    <scope>IDENTIFICATION</scope>
</reference>
<feature type="region of interest" description="Disordered" evidence="6">
    <location>
        <begin position="330"/>
        <end position="391"/>
    </location>
</feature>
<dbReference type="Pfam" id="PF07923">
    <property type="entry name" value="N1221"/>
    <property type="match status" value="1"/>
</dbReference>
<evidence type="ECO:0000256" key="4">
    <source>
        <dbReference type="ARBA" id="ARBA00022553"/>
    </source>
</evidence>
<gene>
    <name evidence="9" type="primary">STRIP1</name>
    <name evidence="9" type="synonym">LOC109891111</name>
</gene>
<dbReference type="Pfam" id="PF11882">
    <property type="entry name" value="DUF3402"/>
    <property type="match status" value="1"/>
</dbReference>
<dbReference type="AlphaFoldDB" id="A0A8C7HCE6"/>
<feature type="compositionally biased region" description="Basic and acidic residues" evidence="6">
    <location>
        <begin position="44"/>
        <end position="57"/>
    </location>
</feature>
<dbReference type="InterPro" id="IPR012486">
    <property type="entry name" value="Far11/STRP_N"/>
</dbReference>
<comment type="similarity">
    <text evidence="2">Belongs to the STRIP family.</text>
</comment>
<feature type="region of interest" description="Disordered" evidence="6">
    <location>
        <begin position="1"/>
        <end position="28"/>
    </location>
</feature>
<evidence type="ECO:0000256" key="6">
    <source>
        <dbReference type="SAM" id="MobiDB-lite"/>
    </source>
</evidence>
<comment type="subcellular location">
    <subcellularLocation>
        <location evidence="1">Cytoplasm</location>
    </subcellularLocation>
</comment>
<keyword evidence="10" id="KW-1185">Reference proteome</keyword>
<dbReference type="GeneTree" id="ENSGT00400000022095"/>
<evidence type="ECO:0000313" key="9">
    <source>
        <dbReference type="Ensembl" id="ENSOKIP00005054442.1"/>
    </source>
</evidence>
<dbReference type="GO" id="GO:0007010">
    <property type="term" value="P:cytoskeleton organization"/>
    <property type="evidence" value="ECO:0007669"/>
    <property type="project" value="TreeGrafter"/>
</dbReference>
<feature type="compositionally biased region" description="Acidic residues" evidence="6">
    <location>
        <begin position="375"/>
        <end position="389"/>
    </location>
</feature>
<accession>A0A8C7HCE6</accession>
<evidence type="ECO:0000256" key="2">
    <source>
        <dbReference type="ARBA" id="ARBA00007062"/>
    </source>
</evidence>
<dbReference type="GO" id="GO:0005829">
    <property type="term" value="C:cytosol"/>
    <property type="evidence" value="ECO:0007669"/>
    <property type="project" value="TreeGrafter"/>
</dbReference>
<evidence type="ECO:0000256" key="1">
    <source>
        <dbReference type="ARBA" id="ARBA00004496"/>
    </source>
</evidence>
<reference evidence="9" key="2">
    <citation type="submission" date="2025-09" db="UniProtKB">
        <authorList>
            <consortium name="Ensembl"/>
        </authorList>
    </citation>
    <scope>IDENTIFICATION</scope>
</reference>